<evidence type="ECO:0008006" key="4">
    <source>
        <dbReference type="Google" id="ProtNLM"/>
    </source>
</evidence>
<sequence>MNWGLKIVFVLGTFIIFILGVGIYMVTENTDTLEDEDYYERSLFYDEVYQRKQNLLADKARPTVRVENDTLHLTFSKSPSRGVLIFKRPSDSRLDTSLPFVSKNPYYRLPVDSFIKGSWRLEISWEQDGTPYTSDHNLYF</sequence>
<protein>
    <recommendedName>
        <fullName evidence="4">Nitrogen fixation protein FixH</fullName>
    </recommendedName>
</protein>
<keyword evidence="1" id="KW-0812">Transmembrane</keyword>
<dbReference type="Proteomes" id="UP000239711">
    <property type="component" value="Unassembled WGS sequence"/>
</dbReference>
<reference evidence="2 3" key="1">
    <citation type="submission" date="2018-02" db="EMBL/GenBank/DDBJ databases">
        <title>The draft genome of Sphingobacterium sp. 5JN-11.</title>
        <authorList>
            <person name="Liu L."/>
            <person name="Li L."/>
            <person name="Liang L."/>
            <person name="Zhang X."/>
            <person name="Wang T."/>
        </authorList>
    </citation>
    <scope>NUCLEOTIDE SEQUENCE [LARGE SCALE GENOMIC DNA]</scope>
    <source>
        <strain evidence="2 3">5JN-11</strain>
    </source>
</reference>
<keyword evidence="3" id="KW-1185">Reference proteome</keyword>
<name>A0A2S9J189_9SPHI</name>
<dbReference type="OrthoDB" id="1493774at2"/>
<comment type="caution">
    <text evidence="2">The sequence shown here is derived from an EMBL/GenBank/DDBJ whole genome shotgun (WGS) entry which is preliminary data.</text>
</comment>
<accession>A0A2S9J189</accession>
<evidence type="ECO:0000313" key="2">
    <source>
        <dbReference type="EMBL" id="PRD46547.1"/>
    </source>
</evidence>
<keyword evidence="1" id="KW-1133">Transmembrane helix</keyword>
<dbReference type="EMBL" id="PVBQ01000012">
    <property type="protein sequence ID" value="PRD46547.1"/>
    <property type="molecule type" value="Genomic_DNA"/>
</dbReference>
<evidence type="ECO:0000256" key="1">
    <source>
        <dbReference type="SAM" id="Phobius"/>
    </source>
</evidence>
<dbReference type="InterPro" id="IPR008620">
    <property type="entry name" value="FixH"/>
</dbReference>
<dbReference type="Pfam" id="PF05751">
    <property type="entry name" value="FixH"/>
    <property type="match status" value="1"/>
</dbReference>
<feature type="transmembrane region" description="Helical" evidence="1">
    <location>
        <begin position="7"/>
        <end position="26"/>
    </location>
</feature>
<keyword evidence="1" id="KW-0472">Membrane</keyword>
<gene>
    <name evidence="2" type="ORF">C5745_14375</name>
</gene>
<organism evidence="2 3">
    <name type="scientific">Sphingobacterium haloxyli</name>
    <dbReference type="NCBI Taxonomy" id="2100533"/>
    <lineage>
        <taxon>Bacteria</taxon>
        <taxon>Pseudomonadati</taxon>
        <taxon>Bacteroidota</taxon>
        <taxon>Sphingobacteriia</taxon>
        <taxon>Sphingobacteriales</taxon>
        <taxon>Sphingobacteriaceae</taxon>
        <taxon>Sphingobacterium</taxon>
    </lineage>
</organism>
<dbReference type="AlphaFoldDB" id="A0A2S9J189"/>
<proteinExistence type="predicted"/>
<dbReference type="RefSeq" id="WP_105717710.1">
    <property type="nucleotide sequence ID" value="NZ_PVBQ01000012.1"/>
</dbReference>
<evidence type="ECO:0000313" key="3">
    <source>
        <dbReference type="Proteomes" id="UP000239711"/>
    </source>
</evidence>